<evidence type="ECO:0000256" key="4">
    <source>
        <dbReference type="ARBA" id="ARBA00022801"/>
    </source>
</evidence>
<dbReference type="STRING" id="2903.R1CDU0"/>
<accession>A0A0D3JAQ7</accession>
<dbReference type="HOGENOM" id="CLU_919614_0_0_1"/>
<evidence type="ECO:0000259" key="8">
    <source>
        <dbReference type="Pfam" id="PF00857"/>
    </source>
</evidence>
<dbReference type="KEGG" id="ehx:EMIHUDRAFT_208532"/>
<dbReference type="PANTHER" id="PTHR11080">
    <property type="entry name" value="PYRAZINAMIDASE/NICOTINAMIDASE"/>
    <property type="match status" value="1"/>
</dbReference>
<keyword evidence="3" id="KW-0479">Metal-binding</keyword>
<name>A0A0D3JAQ7_EMIH1</name>
<reference evidence="9" key="2">
    <citation type="submission" date="2024-10" db="UniProtKB">
        <authorList>
            <consortium name="EnsemblProtists"/>
        </authorList>
    </citation>
    <scope>IDENTIFICATION</scope>
</reference>
<dbReference type="PaxDb" id="2903-EOD20592"/>
<dbReference type="GO" id="GO:0008936">
    <property type="term" value="F:nicotinamidase activity"/>
    <property type="evidence" value="ECO:0007669"/>
    <property type="project" value="UniProtKB-EC"/>
</dbReference>
<keyword evidence="4" id="KW-0378">Hydrolase</keyword>
<dbReference type="InterPro" id="IPR052347">
    <property type="entry name" value="Isochorismatase_Nicotinamidase"/>
</dbReference>
<evidence type="ECO:0000256" key="6">
    <source>
        <dbReference type="ARBA" id="ARBA00039017"/>
    </source>
</evidence>
<dbReference type="PANTHER" id="PTHR11080:SF2">
    <property type="entry name" value="LD05707P"/>
    <property type="match status" value="1"/>
</dbReference>
<sequence>MAPPAAAGVVASDAKLQVFASLNSAKGGGAAPVHALLIVAPQNDLVPPGGALAGAIDGAVVAREMGEAAPRSAEDVLGRINAFRRSASFDLVLLSLCQRQPGSGSRWPEHCIEGTHGADVAQGNLRATAQLPPRLERSGGEVEVATPSSSSFAHTRRCFRAVLQQLRAHCVTHVWLCGLAPDGAVAAAALHAAEAGYAARILADCTRLCGLAMHGHTDARLLDPLSIHLVESAAAGALLQHSSIDDVRAVATKAPEASRLVSLLEEAGEGEEAAVGSSPHSTLRLASERLCRCHTFMSAVSAT</sequence>
<protein>
    <recommendedName>
        <fullName evidence="6">nicotinamidase</fullName>
        <ecNumber evidence="6">3.5.1.19</ecNumber>
    </recommendedName>
    <alternativeName>
        <fullName evidence="7">Nicotinamide deamidase</fullName>
    </alternativeName>
</protein>
<dbReference type="AlphaFoldDB" id="A0A0D3JAQ7"/>
<evidence type="ECO:0000256" key="3">
    <source>
        <dbReference type="ARBA" id="ARBA00022723"/>
    </source>
</evidence>
<dbReference type="GeneID" id="17266139"/>
<dbReference type="EnsemblProtists" id="EOD20592">
    <property type="protein sequence ID" value="EOD20592"/>
    <property type="gene ID" value="EMIHUDRAFT_208532"/>
</dbReference>
<evidence type="ECO:0000256" key="7">
    <source>
        <dbReference type="ARBA" id="ARBA00043224"/>
    </source>
</evidence>
<keyword evidence="10" id="KW-1185">Reference proteome</keyword>
<evidence type="ECO:0000313" key="9">
    <source>
        <dbReference type="EnsemblProtists" id="EOD20592"/>
    </source>
</evidence>
<dbReference type="GO" id="GO:0019363">
    <property type="term" value="P:pyridine nucleotide biosynthetic process"/>
    <property type="evidence" value="ECO:0007669"/>
    <property type="project" value="UniProtKB-KW"/>
</dbReference>
<dbReference type="Gene3D" id="3.40.50.850">
    <property type="entry name" value="Isochorismatase-like"/>
    <property type="match status" value="1"/>
</dbReference>
<dbReference type="EC" id="3.5.1.19" evidence="6"/>
<feature type="domain" description="Isochorismatase-like" evidence="8">
    <location>
        <begin position="35"/>
        <end position="207"/>
    </location>
</feature>
<comment type="similarity">
    <text evidence="1">Belongs to the isochorismatase family.</text>
</comment>
<evidence type="ECO:0000256" key="2">
    <source>
        <dbReference type="ARBA" id="ARBA00022642"/>
    </source>
</evidence>
<dbReference type="InterPro" id="IPR036380">
    <property type="entry name" value="Isochorismatase-like_sf"/>
</dbReference>
<keyword evidence="2" id="KW-0662">Pyridine nucleotide biosynthesis</keyword>
<dbReference type="RefSeq" id="XP_005773021.1">
    <property type="nucleotide sequence ID" value="XM_005772964.1"/>
</dbReference>
<evidence type="ECO:0000256" key="5">
    <source>
        <dbReference type="ARBA" id="ARBA00037900"/>
    </source>
</evidence>
<reference evidence="10" key="1">
    <citation type="journal article" date="2013" name="Nature">
        <title>Pan genome of the phytoplankton Emiliania underpins its global distribution.</title>
        <authorList>
            <person name="Read B.A."/>
            <person name="Kegel J."/>
            <person name="Klute M.J."/>
            <person name="Kuo A."/>
            <person name="Lefebvre S.C."/>
            <person name="Maumus F."/>
            <person name="Mayer C."/>
            <person name="Miller J."/>
            <person name="Monier A."/>
            <person name="Salamov A."/>
            <person name="Young J."/>
            <person name="Aguilar M."/>
            <person name="Claverie J.M."/>
            <person name="Frickenhaus S."/>
            <person name="Gonzalez K."/>
            <person name="Herman E.K."/>
            <person name="Lin Y.C."/>
            <person name="Napier J."/>
            <person name="Ogata H."/>
            <person name="Sarno A.F."/>
            <person name="Shmutz J."/>
            <person name="Schroeder D."/>
            <person name="de Vargas C."/>
            <person name="Verret F."/>
            <person name="von Dassow P."/>
            <person name="Valentin K."/>
            <person name="Van de Peer Y."/>
            <person name="Wheeler G."/>
            <person name="Dacks J.B."/>
            <person name="Delwiche C.F."/>
            <person name="Dyhrman S.T."/>
            <person name="Glockner G."/>
            <person name="John U."/>
            <person name="Richards T."/>
            <person name="Worden A.Z."/>
            <person name="Zhang X."/>
            <person name="Grigoriev I.V."/>
            <person name="Allen A.E."/>
            <person name="Bidle K."/>
            <person name="Borodovsky M."/>
            <person name="Bowler C."/>
            <person name="Brownlee C."/>
            <person name="Cock J.M."/>
            <person name="Elias M."/>
            <person name="Gladyshev V.N."/>
            <person name="Groth M."/>
            <person name="Guda C."/>
            <person name="Hadaegh A."/>
            <person name="Iglesias-Rodriguez M.D."/>
            <person name="Jenkins J."/>
            <person name="Jones B.M."/>
            <person name="Lawson T."/>
            <person name="Leese F."/>
            <person name="Lindquist E."/>
            <person name="Lobanov A."/>
            <person name="Lomsadze A."/>
            <person name="Malik S.B."/>
            <person name="Marsh M.E."/>
            <person name="Mackinder L."/>
            <person name="Mock T."/>
            <person name="Mueller-Roeber B."/>
            <person name="Pagarete A."/>
            <person name="Parker M."/>
            <person name="Probert I."/>
            <person name="Quesneville H."/>
            <person name="Raines C."/>
            <person name="Rensing S.A."/>
            <person name="Riano-Pachon D.M."/>
            <person name="Richier S."/>
            <person name="Rokitta S."/>
            <person name="Shiraiwa Y."/>
            <person name="Soanes D.M."/>
            <person name="van der Giezen M."/>
            <person name="Wahlund T.M."/>
            <person name="Williams B."/>
            <person name="Wilson W."/>
            <person name="Wolfe G."/>
            <person name="Wurch L.L."/>
        </authorList>
    </citation>
    <scope>NUCLEOTIDE SEQUENCE</scope>
</reference>
<dbReference type="Proteomes" id="UP000013827">
    <property type="component" value="Unassembled WGS sequence"/>
</dbReference>
<dbReference type="Pfam" id="PF00857">
    <property type="entry name" value="Isochorismatase"/>
    <property type="match status" value="1"/>
</dbReference>
<dbReference type="SUPFAM" id="SSF52499">
    <property type="entry name" value="Isochorismatase-like hydrolases"/>
    <property type="match status" value="1"/>
</dbReference>
<evidence type="ECO:0000313" key="10">
    <source>
        <dbReference type="Proteomes" id="UP000013827"/>
    </source>
</evidence>
<comment type="pathway">
    <text evidence="5">Cofactor biosynthesis; nicotinate biosynthesis; nicotinate from nicotinamide: step 1/1.</text>
</comment>
<dbReference type="InterPro" id="IPR000868">
    <property type="entry name" value="Isochorismatase-like_dom"/>
</dbReference>
<evidence type="ECO:0000256" key="1">
    <source>
        <dbReference type="ARBA" id="ARBA00006336"/>
    </source>
</evidence>
<organism evidence="9 10">
    <name type="scientific">Emiliania huxleyi (strain CCMP1516)</name>
    <dbReference type="NCBI Taxonomy" id="280463"/>
    <lineage>
        <taxon>Eukaryota</taxon>
        <taxon>Haptista</taxon>
        <taxon>Haptophyta</taxon>
        <taxon>Prymnesiophyceae</taxon>
        <taxon>Isochrysidales</taxon>
        <taxon>Noelaerhabdaceae</taxon>
        <taxon>Emiliania</taxon>
    </lineage>
</organism>
<dbReference type="GO" id="GO:0046872">
    <property type="term" value="F:metal ion binding"/>
    <property type="evidence" value="ECO:0007669"/>
    <property type="project" value="UniProtKB-KW"/>
</dbReference>
<proteinExistence type="inferred from homology"/>